<keyword evidence="9" id="KW-1185">Reference proteome</keyword>
<accession>A0A1H6BXK8</accession>
<dbReference type="InterPro" id="IPR006311">
    <property type="entry name" value="TAT_signal"/>
</dbReference>
<dbReference type="EC" id="3.2.1.51" evidence="2"/>
<reference evidence="8 9" key="1">
    <citation type="submission" date="2016-10" db="EMBL/GenBank/DDBJ databases">
        <authorList>
            <person name="de Groot N.N."/>
        </authorList>
    </citation>
    <scope>NUCLEOTIDE SEQUENCE [LARGE SCALE GENOMIC DNA]</scope>
    <source>
        <strain evidence="8 9">DSM 22489</strain>
    </source>
</reference>
<keyword evidence="5" id="KW-0326">Glycosidase</keyword>
<dbReference type="InterPro" id="IPR057739">
    <property type="entry name" value="Glyco_hydro_29_N"/>
</dbReference>
<dbReference type="InterPro" id="IPR000933">
    <property type="entry name" value="Glyco_hydro_29"/>
</dbReference>
<dbReference type="Gene3D" id="2.60.40.1180">
    <property type="entry name" value="Golgi alpha-mannosidase II"/>
    <property type="match status" value="1"/>
</dbReference>
<sequence>MPISRRSFAKHSAALAAAGLLPRFDARALAQSRAMPKGRLATSAEREIAPGPFQPTWESLRGGYQPPDWFRDAKFGMWAHWSAQCVPEQGDWYARRMYMQGDAANKFHVEHYGHPSKVGFKDIDCRWNVDAWRPDELLDLYQKTGAKYFMALAVHHDNFDCWNSRFHDWNAARLGPKRDIVGTWRKLVRERGMRFSVSNHSSHAWHWLQTSYGYDPEGPMAGVRYDAYQLQGKGRVAGNGTKWSGHDADELYVGPTYALPDGIKTIAEANKWHEAHDRVWDEGAPPLHPEFVNSWYLRCKDLVDTYEPDMLYFDDDELPLGQAGLDVTAHYYNRSVAKHGHADVVVTGKHIRPEYKGAIVLDLERGRTDRVLDEPWQVDTCIGDWHYRRSLYEENKYKTPTFVIHTLLDAVSKNGNLCLNIPVRGDGSIDDKERAVVEGVGAWIRPNAEGIFGSRPFSLYGEGRVAEAKASGFDEEKRRPFDATDIRFTTNGGKLYAYALGWPADGKLRIRSLAAENATAVKKVARVEMMGSSEPLRFEQTRDELVVTLPEQRTSEIAVGLRIASANGPLKGSV</sequence>
<organism evidence="8 9">
    <name type="scientific">Bryocella elongata</name>
    <dbReference type="NCBI Taxonomy" id="863522"/>
    <lineage>
        <taxon>Bacteria</taxon>
        <taxon>Pseudomonadati</taxon>
        <taxon>Acidobacteriota</taxon>
        <taxon>Terriglobia</taxon>
        <taxon>Terriglobales</taxon>
        <taxon>Acidobacteriaceae</taxon>
        <taxon>Bryocella</taxon>
    </lineage>
</organism>
<feature type="domain" description="Glycoside hydrolase family 29 N-terminal" evidence="6">
    <location>
        <begin position="44"/>
        <end position="449"/>
    </location>
</feature>
<proteinExistence type="inferred from homology"/>
<dbReference type="Pfam" id="PF16757">
    <property type="entry name" value="Fucosidase_C"/>
    <property type="match status" value="1"/>
</dbReference>
<gene>
    <name evidence="8" type="ORF">SAMN05421819_4036</name>
</gene>
<comment type="similarity">
    <text evidence="1">Belongs to the glycosyl hydrolase 29 family.</text>
</comment>
<keyword evidence="4" id="KW-0378">Hydrolase</keyword>
<protein>
    <recommendedName>
        <fullName evidence="2">alpha-L-fucosidase</fullName>
        <ecNumber evidence="2">3.2.1.51</ecNumber>
    </recommendedName>
</protein>
<feature type="domain" description="Alpha-L-fucosidase C-terminal" evidence="7">
    <location>
        <begin position="484"/>
        <end position="556"/>
    </location>
</feature>
<evidence type="ECO:0000256" key="1">
    <source>
        <dbReference type="ARBA" id="ARBA00007951"/>
    </source>
</evidence>
<dbReference type="GO" id="GO:0005764">
    <property type="term" value="C:lysosome"/>
    <property type="evidence" value="ECO:0007669"/>
    <property type="project" value="TreeGrafter"/>
</dbReference>
<dbReference type="InterPro" id="IPR017853">
    <property type="entry name" value="GH"/>
</dbReference>
<dbReference type="InterPro" id="IPR013780">
    <property type="entry name" value="Glyco_hydro_b"/>
</dbReference>
<name>A0A1H6BXK8_9BACT</name>
<dbReference type="InterPro" id="IPR031919">
    <property type="entry name" value="Fucosidase_C"/>
</dbReference>
<keyword evidence="3" id="KW-0732">Signal</keyword>
<dbReference type="Gene3D" id="3.20.20.80">
    <property type="entry name" value="Glycosidases"/>
    <property type="match status" value="1"/>
</dbReference>
<evidence type="ECO:0000256" key="4">
    <source>
        <dbReference type="ARBA" id="ARBA00022801"/>
    </source>
</evidence>
<evidence type="ECO:0000313" key="9">
    <source>
        <dbReference type="Proteomes" id="UP000236728"/>
    </source>
</evidence>
<dbReference type="Pfam" id="PF01120">
    <property type="entry name" value="Alpha_L_fucos"/>
    <property type="match status" value="1"/>
</dbReference>
<dbReference type="GO" id="GO:0016139">
    <property type="term" value="P:glycoside catabolic process"/>
    <property type="evidence" value="ECO:0007669"/>
    <property type="project" value="TreeGrafter"/>
</dbReference>
<evidence type="ECO:0000256" key="5">
    <source>
        <dbReference type="ARBA" id="ARBA00023295"/>
    </source>
</evidence>
<dbReference type="PANTHER" id="PTHR10030:SF37">
    <property type="entry name" value="ALPHA-L-FUCOSIDASE-RELATED"/>
    <property type="match status" value="1"/>
</dbReference>
<dbReference type="AlphaFoldDB" id="A0A1H6BXK8"/>
<dbReference type="PROSITE" id="PS51318">
    <property type="entry name" value="TAT"/>
    <property type="match status" value="1"/>
</dbReference>
<dbReference type="PANTHER" id="PTHR10030">
    <property type="entry name" value="ALPHA-L-FUCOSIDASE"/>
    <property type="match status" value="1"/>
</dbReference>
<evidence type="ECO:0000259" key="6">
    <source>
        <dbReference type="Pfam" id="PF01120"/>
    </source>
</evidence>
<dbReference type="GO" id="GO:0006004">
    <property type="term" value="P:fucose metabolic process"/>
    <property type="evidence" value="ECO:0007669"/>
    <property type="project" value="TreeGrafter"/>
</dbReference>
<evidence type="ECO:0000256" key="3">
    <source>
        <dbReference type="ARBA" id="ARBA00022729"/>
    </source>
</evidence>
<dbReference type="RefSeq" id="WP_103934890.1">
    <property type="nucleotide sequence ID" value="NZ_FNVA01000008.1"/>
</dbReference>
<dbReference type="Proteomes" id="UP000236728">
    <property type="component" value="Unassembled WGS sequence"/>
</dbReference>
<evidence type="ECO:0000259" key="7">
    <source>
        <dbReference type="Pfam" id="PF16757"/>
    </source>
</evidence>
<dbReference type="OrthoDB" id="107551at2"/>
<dbReference type="SUPFAM" id="SSF51445">
    <property type="entry name" value="(Trans)glycosidases"/>
    <property type="match status" value="1"/>
</dbReference>
<evidence type="ECO:0000313" key="8">
    <source>
        <dbReference type="EMBL" id="SEG65430.1"/>
    </source>
</evidence>
<evidence type="ECO:0000256" key="2">
    <source>
        <dbReference type="ARBA" id="ARBA00012662"/>
    </source>
</evidence>
<dbReference type="EMBL" id="FNVA01000008">
    <property type="protein sequence ID" value="SEG65430.1"/>
    <property type="molecule type" value="Genomic_DNA"/>
</dbReference>
<dbReference type="SMART" id="SM00812">
    <property type="entry name" value="Alpha_L_fucos"/>
    <property type="match status" value="1"/>
</dbReference>
<dbReference type="GO" id="GO:0004560">
    <property type="term" value="F:alpha-L-fucosidase activity"/>
    <property type="evidence" value="ECO:0007669"/>
    <property type="project" value="InterPro"/>
</dbReference>